<dbReference type="Pfam" id="PF13966">
    <property type="entry name" value="zf-RVT"/>
    <property type="match status" value="1"/>
</dbReference>
<evidence type="ECO:0000313" key="3">
    <source>
        <dbReference type="EMBL" id="KAF2301852.1"/>
    </source>
</evidence>
<sequence length="420" mass="49133">MNFLQGGDLLPGICDVMITLLPKVEHPEFISQFRPRSLCNVTCKFISKVLENRMRLVLPDLIGLTQSSFIMGRQLHDNVVILQEVIHSMRRRANNNNWMVLKIYIQKAYDRLRWSFVENSLQLAGFSNKWCSLIMMCLRGVFSGESKRVRSAFIWLTGIKFPFLLIVGDLGFGGVGRSIQLFWAKLAWRLLHENSGLWAKVLRRWQMCIHAIPDAIRDASVAQMWDGRTWKWHLIRPFLDESVYMKLEAISLSNDAHQMNQMAWSVTSLGNFLVKSAYFLSCFNEYPQVDKVWKVLWGAKVSQRIRFFLWLVVHEKLMSNYERARRGFIDDPGCSICGAPAKMISHVLRDCPATMDVWNKVWDFIYVLKFQCWNLRQWFLKVKELCSSFDMEGSSLQLLCITLCWVWKWPNKVNFQSFEG</sequence>
<dbReference type="InterPro" id="IPR000477">
    <property type="entry name" value="RT_dom"/>
</dbReference>
<evidence type="ECO:0008006" key="5">
    <source>
        <dbReference type="Google" id="ProtNLM"/>
    </source>
</evidence>
<name>A0A6A6LK99_HEVBR</name>
<dbReference type="PANTHER" id="PTHR31635:SF196">
    <property type="entry name" value="REVERSE TRANSCRIPTASE DOMAIN-CONTAINING PROTEIN-RELATED"/>
    <property type="match status" value="1"/>
</dbReference>
<accession>A0A6A6LK99</accession>
<dbReference type="InterPro" id="IPR026960">
    <property type="entry name" value="RVT-Znf"/>
</dbReference>
<dbReference type="PANTHER" id="PTHR31635">
    <property type="entry name" value="REVERSE TRANSCRIPTASE DOMAIN-CONTAINING PROTEIN-RELATED"/>
    <property type="match status" value="1"/>
</dbReference>
<evidence type="ECO:0000259" key="2">
    <source>
        <dbReference type="Pfam" id="PF13966"/>
    </source>
</evidence>
<reference evidence="3 4" key="1">
    <citation type="journal article" date="2020" name="Mol. Plant">
        <title>The Chromosome-Based Rubber Tree Genome Provides New Insights into Spurge Genome Evolution and Rubber Biosynthesis.</title>
        <authorList>
            <person name="Liu J."/>
            <person name="Shi C."/>
            <person name="Shi C.C."/>
            <person name="Li W."/>
            <person name="Zhang Q.J."/>
            <person name="Zhang Y."/>
            <person name="Li K."/>
            <person name="Lu H.F."/>
            <person name="Shi C."/>
            <person name="Zhu S.T."/>
            <person name="Xiao Z.Y."/>
            <person name="Nan H."/>
            <person name="Yue Y."/>
            <person name="Zhu X.G."/>
            <person name="Wu Y."/>
            <person name="Hong X.N."/>
            <person name="Fan G.Y."/>
            <person name="Tong Y."/>
            <person name="Zhang D."/>
            <person name="Mao C.L."/>
            <person name="Liu Y.L."/>
            <person name="Hao S.J."/>
            <person name="Liu W.Q."/>
            <person name="Lv M.Q."/>
            <person name="Zhang H.B."/>
            <person name="Liu Y."/>
            <person name="Hu-Tang G.R."/>
            <person name="Wang J.P."/>
            <person name="Wang J.H."/>
            <person name="Sun Y.H."/>
            <person name="Ni S.B."/>
            <person name="Chen W.B."/>
            <person name="Zhang X.C."/>
            <person name="Jiao Y.N."/>
            <person name="Eichler E.E."/>
            <person name="Li G.H."/>
            <person name="Liu X."/>
            <person name="Gao L.Z."/>
        </authorList>
    </citation>
    <scope>NUCLEOTIDE SEQUENCE [LARGE SCALE GENOMIC DNA]</scope>
    <source>
        <strain evidence="4">cv. GT1</strain>
        <tissue evidence="3">Leaf</tissue>
    </source>
</reference>
<evidence type="ECO:0000313" key="4">
    <source>
        <dbReference type="Proteomes" id="UP000467840"/>
    </source>
</evidence>
<comment type="caution">
    <text evidence="3">The sequence shown here is derived from an EMBL/GenBank/DDBJ whole genome shotgun (WGS) entry which is preliminary data.</text>
</comment>
<dbReference type="EMBL" id="JAAGAX010000010">
    <property type="protein sequence ID" value="KAF2301852.1"/>
    <property type="molecule type" value="Genomic_DNA"/>
</dbReference>
<dbReference type="Pfam" id="PF00078">
    <property type="entry name" value="RVT_1"/>
    <property type="match status" value="1"/>
</dbReference>
<organism evidence="3 4">
    <name type="scientific">Hevea brasiliensis</name>
    <name type="common">Para rubber tree</name>
    <name type="synonym">Siphonia brasiliensis</name>
    <dbReference type="NCBI Taxonomy" id="3981"/>
    <lineage>
        <taxon>Eukaryota</taxon>
        <taxon>Viridiplantae</taxon>
        <taxon>Streptophyta</taxon>
        <taxon>Embryophyta</taxon>
        <taxon>Tracheophyta</taxon>
        <taxon>Spermatophyta</taxon>
        <taxon>Magnoliopsida</taxon>
        <taxon>eudicotyledons</taxon>
        <taxon>Gunneridae</taxon>
        <taxon>Pentapetalae</taxon>
        <taxon>rosids</taxon>
        <taxon>fabids</taxon>
        <taxon>Malpighiales</taxon>
        <taxon>Euphorbiaceae</taxon>
        <taxon>Crotonoideae</taxon>
        <taxon>Micrandreae</taxon>
        <taxon>Hevea</taxon>
    </lineage>
</organism>
<evidence type="ECO:0000259" key="1">
    <source>
        <dbReference type="Pfam" id="PF00078"/>
    </source>
</evidence>
<feature type="domain" description="Reverse transcriptase zinc-binding" evidence="2">
    <location>
        <begin position="272"/>
        <end position="358"/>
    </location>
</feature>
<gene>
    <name evidence="3" type="ORF">GH714_029880</name>
</gene>
<keyword evidence="4" id="KW-1185">Reference proteome</keyword>
<dbReference type="Proteomes" id="UP000467840">
    <property type="component" value="Chromosome 4"/>
</dbReference>
<feature type="domain" description="Reverse transcriptase" evidence="1">
    <location>
        <begin position="30"/>
        <end position="145"/>
    </location>
</feature>
<proteinExistence type="predicted"/>
<dbReference type="AlphaFoldDB" id="A0A6A6LK99"/>
<protein>
    <recommendedName>
        <fullName evidence="5">Reverse transcriptase zinc-binding domain-containing protein</fullName>
    </recommendedName>
</protein>